<evidence type="ECO:0000313" key="2">
    <source>
        <dbReference type="EMBL" id="RRT60578.1"/>
    </source>
</evidence>
<comment type="caution">
    <text evidence="2">The sequence shown here is derived from an EMBL/GenBank/DDBJ whole genome shotgun (WGS) entry which is preliminary data.</text>
</comment>
<dbReference type="AlphaFoldDB" id="A0A426Z9B3"/>
<gene>
    <name evidence="2" type="ORF">B296_00017807</name>
</gene>
<reference evidence="2 3" key="1">
    <citation type="journal article" date="2014" name="Agronomy (Basel)">
        <title>A Draft Genome Sequence for Ensete ventricosum, the Drought-Tolerant Tree Against Hunger.</title>
        <authorList>
            <person name="Harrison J."/>
            <person name="Moore K.A."/>
            <person name="Paszkiewicz K."/>
            <person name="Jones T."/>
            <person name="Grant M."/>
            <person name="Ambacheew D."/>
            <person name="Muzemil S."/>
            <person name="Studholme D.J."/>
        </authorList>
    </citation>
    <scope>NUCLEOTIDE SEQUENCE [LARGE SCALE GENOMIC DNA]</scope>
</reference>
<evidence type="ECO:0000313" key="3">
    <source>
        <dbReference type="Proteomes" id="UP000287651"/>
    </source>
</evidence>
<dbReference type="EMBL" id="AMZH03007726">
    <property type="protein sequence ID" value="RRT60578.1"/>
    <property type="molecule type" value="Genomic_DNA"/>
</dbReference>
<sequence>MDVESEDSHVKYKDTTGQWSNGVHNDMITQETKSEKKKKQWLTLNSSTDGGEKLDQVVTWSPDAVNRSVQSTISETWSEGALNRSRMLLLLQRLFCAISNPHHTVDPLSCPTTDGREDRIGSRNLWQSTERPSCGFGSVHLSHANLKITLRCWDADTGLQVPAAVYQMTQGEEIFLSPALSRSQRERER</sequence>
<evidence type="ECO:0000256" key="1">
    <source>
        <dbReference type="SAM" id="MobiDB-lite"/>
    </source>
</evidence>
<dbReference type="Proteomes" id="UP000287651">
    <property type="component" value="Unassembled WGS sequence"/>
</dbReference>
<feature type="compositionally biased region" description="Basic and acidic residues" evidence="1">
    <location>
        <begin position="1"/>
        <end position="14"/>
    </location>
</feature>
<organism evidence="2 3">
    <name type="scientific">Ensete ventricosum</name>
    <name type="common">Abyssinian banana</name>
    <name type="synonym">Musa ensete</name>
    <dbReference type="NCBI Taxonomy" id="4639"/>
    <lineage>
        <taxon>Eukaryota</taxon>
        <taxon>Viridiplantae</taxon>
        <taxon>Streptophyta</taxon>
        <taxon>Embryophyta</taxon>
        <taxon>Tracheophyta</taxon>
        <taxon>Spermatophyta</taxon>
        <taxon>Magnoliopsida</taxon>
        <taxon>Liliopsida</taxon>
        <taxon>Zingiberales</taxon>
        <taxon>Musaceae</taxon>
        <taxon>Ensete</taxon>
    </lineage>
</organism>
<name>A0A426Z9B3_ENSVE</name>
<feature type="region of interest" description="Disordered" evidence="1">
    <location>
        <begin position="1"/>
        <end position="23"/>
    </location>
</feature>
<protein>
    <submittedName>
        <fullName evidence="2">Uncharacterized protein</fullName>
    </submittedName>
</protein>
<proteinExistence type="predicted"/>
<accession>A0A426Z9B3</accession>